<proteinExistence type="predicted"/>
<organism evidence="2 3">
    <name type="scientific">Pristionchus fissidentatus</name>
    <dbReference type="NCBI Taxonomy" id="1538716"/>
    <lineage>
        <taxon>Eukaryota</taxon>
        <taxon>Metazoa</taxon>
        <taxon>Ecdysozoa</taxon>
        <taxon>Nematoda</taxon>
        <taxon>Chromadorea</taxon>
        <taxon>Rhabditida</taxon>
        <taxon>Rhabditina</taxon>
        <taxon>Diplogasteromorpha</taxon>
        <taxon>Diplogasteroidea</taxon>
        <taxon>Neodiplogasteridae</taxon>
        <taxon>Pristionchus</taxon>
    </lineage>
</organism>
<feature type="region of interest" description="Disordered" evidence="1">
    <location>
        <begin position="69"/>
        <end position="97"/>
    </location>
</feature>
<evidence type="ECO:0000256" key="1">
    <source>
        <dbReference type="SAM" id="MobiDB-lite"/>
    </source>
</evidence>
<evidence type="ECO:0000313" key="2">
    <source>
        <dbReference type="EMBL" id="GMT10603.1"/>
    </source>
</evidence>
<protein>
    <submittedName>
        <fullName evidence="2">Uncharacterized protein</fullName>
    </submittedName>
</protein>
<feature type="non-terminal residue" evidence="2">
    <location>
        <position position="119"/>
    </location>
</feature>
<name>A0AAV5UWQ8_9BILA</name>
<gene>
    <name evidence="2" type="ORF">PFISCL1PPCAC_1900</name>
</gene>
<sequence length="119" mass="12746">SSAATTPTSPISITTTVFPNAPRMESVDEPSEYDNINYDGDGGPVRGQGTGLTDRDVEMGYMGSSALLLPPGHHQRPPLSSRASSIHSSVHASVRSSVQKSKRMASCLWDLLKNMLSKM</sequence>
<feature type="compositionally biased region" description="Low complexity" evidence="1">
    <location>
        <begin position="1"/>
        <end position="16"/>
    </location>
</feature>
<dbReference type="AlphaFoldDB" id="A0AAV5UWQ8"/>
<reference evidence="2" key="1">
    <citation type="submission" date="2023-10" db="EMBL/GenBank/DDBJ databases">
        <title>Genome assembly of Pristionchus species.</title>
        <authorList>
            <person name="Yoshida K."/>
            <person name="Sommer R.J."/>
        </authorList>
    </citation>
    <scope>NUCLEOTIDE SEQUENCE</scope>
    <source>
        <strain evidence="2">RS5133</strain>
    </source>
</reference>
<dbReference type="EMBL" id="BTSY01000001">
    <property type="protein sequence ID" value="GMT10603.1"/>
    <property type="molecule type" value="Genomic_DNA"/>
</dbReference>
<feature type="non-terminal residue" evidence="2">
    <location>
        <position position="1"/>
    </location>
</feature>
<dbReference type="Proteomes" id="UP001432322">
    <property type="component" value="Unassembled WGS sequence"/>
</dbReference>
<feature type="region of interest" description="Disordered" evidence="1">
    <location>
        <begin position="1"/>
        <end position="31"/>
    </location>
</feature>
<keyword evidence="3" id="KW-1185">Reference proteome</keyword>
<accession>A0AAV5UWQ8</accession>
<evidence type="ECO:0000313" key="3">
    <source>
        <dbReference type="Proteomes" id="UP001432322"/>
    </source>
</evidence>
<feature type="compositionally biased region" description="Low complexity" evidence="1">
    <location>
        <begin position="80"/>
        <end position="97"/>
    </location>
</feature>
<comment type="caution">
    <text evidence="2">The sequence shown here is derived from an EMBL/GenBank/DDBJ whole genome shotgun (WGS) entry which is preliminary data.</text>
</comment>